<keyword evidence="2" id="KW-1185">Reference proteome</keyword>
<sequence>MLKKFEHVVGEKASREKDVIAQEKHLHELEKREGTQFPGSDFHTDNHKEWMSALNLGDLKVKDVVWPATHDSATNDIGIPFITRPFAQCQTLSIYDQLTAGVRAFDIRVDNHQHVCHGILRSYKVDVVINDIKRFMSETKAEIILVEFRTEYGYADPPNFDTWLIQQLGQLLVPQDPVVFDKVLKDLLPARVICVWKPNKTPAPSPGSPLWSSGFLKDNWTDTDLPETKFDANLKFLGEQAPNSSRKYFYRVENTATPQTSSFVLDVYSVTNRIRKFARLFLSQAFKKGFGDRLQIFASDYIEADFIDACIGVTVSRHTQTSE</sequence>
<protein>
    <submittedName>
        <fullName evidence="1">Uncharacterized protein</fullName>
    </submittedName>
</protein>
<gene>
    <name evidence="1" type="ORF">O6H91_03G105000</name>
</gene>
<comment type="caution">
    <text evidence="1">The sequence shown here is derived from an EMBL/GenBank/DDBJ whole genome shotgun (WGS) entry which is preliminary data.</text>
</comment>
<reference evidence="2" key="1">
    <citation type="journal article" date="2024" name="Proc. Natl. Acad. Sci. U.S.A.">
        <title>Extraordinary preservation of gene collinearity over three hundred million years revealed in homosporous lycophytes.</title>
        <authorList>
            <person name="Li C."/>
            <person name="Wickell D."/>
            <person name="Kuo L.Y."/>
            <person name="Chen X."/>
            <person name="Nie B."/>
            <person name="Liao X."/>
            <person name="Peng D."/>
            <person name="Ji J."/>
            <person name="Jenkins J."/>
            <person name="Williams M."/>
            <person name="Shu S."/>
            <person name="Plott C."/>
            <person name="Barry K."/>
            <person name="Rajasekar S."/>
            <person name="Grimwood J."/>
            <person name="Han X."/>
            <person name="Sun S."/>
            <person name="Hou Z."/>
            <person name="He W."/>
            <person name="Dai G."/>
            <person name="Sun C."/>
            <person name="Schmutz J."/>
            <person name="Leebens-Mack J.H."/>
            <person name="Li F.W."/>
            <person name="Wang L."/>
        </authorList>
    </citation>
    <scope>NUCLEOTIDE SEQUENCE [LARGE SCALE GENOMIC DNA]</scope>
    <source>
        <strain evidence="2">cv. PW_Plant_1</strain>
    </source>
</reference>
<evidence type="ECO:0000313" key="2">
    <source>
        <dbReference type="Proteomes" id="UP001162992"/>
    </source>
</evidence>
<dbReference type="EMBL" id="CM055094">
    <property type="protein sequence ID" value="KAJ7563295.1"/>
    <property type="molecule type" value="Genomic_DNA"/>
</dbReference>
<name>A0ACC2E9W5_DIPCM</name>
<proteinExistence type="predicted"/>
<dbReference type="Proteomes" id="UP001162992">
    <property type="component" value="Chromosome 3"/>
</dbReference>
<organism evidence="1 2">
    <name type="scientific">Diphasiastrum complanatum</name>
    <name type="common">Issler's clubmoss</name>
    <name type="synonym">Lycopodium complanatum</name>
    <dbReference type="NCBI Taxonomy" id="34168"/>
    <lineage>
        <taxon>Eukaryota</taxon>
        <taxon>Viridiplantae</taxon>
        <taxon>Streptophyta</taxon>
        <taxon>Embryophyta</taxon>
        <taxon>Tracheophyta</taxon>
        <taxon>Lycopodiopsida</taxon>
        <taxon>Lycopodiales</taxon>
        <taxon>Lycopodiaceae</taxon>
        <taxon>Lycopodioideae</taxon>
        <taxon>Diphasiastrum</taxon>
    </lineage>
</organism>
<accession>A0ACC2E9W5</accession>
<evidence type="ECO:0000313" key="1">
    <source>
        <dbReference type="EMBL" id="KAJ7563295.1"/>
    </source>
</evidence>